<accession>A0A6A1V4M8</accession>
<dbReference type="SUPFAM" id="SSF52058">
    <property type="entry name" value="L domain-like"/>
    <property type="match status" value="1"/>
</dbReference>
<dbReference type="GO" id="GO:0006952">
    <property type="term" value="P:defense response"/>
    <property type="evidence" value="ECO:0007669"/>
    <property type="project" value="UniProtKB-KW"/>
</dbReference>
<protein>
    <submittedName>
        <fullName evidence="2">Uncharacterized protein</fullName>
    </submittedName>
</protein>
<dbReference type="PANTHER" id="PTHR36766">
    <property type="entry name" value="PLANT BROAD-SPECTRUM MILDEW RESISTANCE PROTEIN RPW8"/>
    <property type="match status" value="1"/>
</dbReference>
<keyword evidence="1" id="KW-0611">Plant defense</keyword>
<dbReference type="PANTHER" id="PTHR36766:SF31">
    <property type="entry name" value="DISEASE RESISTANCE RPP13-LIKE PROTEIN 1"/>
    <property type="match status" value="1"/>
</dbReference>
<dbReference type="OrthoDB" id="1718913at2759"/>
<dbReference type="EMBL" id="RXIC02000025">
    <property type="protein sequence ID" value="KAB1207714.1"/>
    <property type="molecule type" value="Genomic_DNA"/>
</dbReference>
<proteinExistence type="predicted"/>
<evidence type="ECO:0000313" key="2">
    <source>
        <dbReference type="EMBL" id="KAB1207714.1"/>
    </source>
</evidence>
<dbReference type="InterPro" id="IPR032675">
    <property type="entry name" value="LRR_dom_sf"/>
</dbReference>
<evidence type="ECO:0000313" key="3">
    <source>
        <dbReference type="Proteomes" id="UP000516437"/>
    </source>
</evidence>
<dbReference type="Gene3D" id="3.80.10.10">
    <property type="entry name" value="Ribonuclease Inhibitor"/>
    <property type="match status" value="1"/>
</dbReference>
<organism evidence="2 3">
    <name type="scientific">Morella rubra</name>
    <name type="common">Chinese bayberry</name>
    <dbReference type="NCBI Taxonomy" id="262757"/>
    <lineage>
        <taxon>Eukaryota</taxon>
        <taxon>Viridiplantae</taxon>
        <taxon>Streptophyta</taxon>
        <taxon>Embryophyta</taxon>
        <taxon>Tracheophyta</taxon>
        <taxon>Spermatophyta</taxon>
        <taxon>Magnoliopsida</taxon>
        <taxon>eudicotyledons</taxon>
        <taxon>Gunneridae</taxon>
        <taxon>Pentapetalae</taxon>
        <taxon>rosids</taxon>
        <taxon>fabids</taxon>
        <taxon>Fagales</taxon>
        <taxon>Myricaceae</taxon>
        <taxon>Morella</taxon>
    </lineage>
</organism>
<comment type="caution">
    <text evidence="2">The sequence shown here is derived from an EMBL/GenBank/DDBJ whole genome shotgun (WGS) entry which is preliminary data.</text>
</comment>
<evidence type="ECO:0000256" key="1">
    <source>
        <dbReference type="ARBA" id="ARBA00022821"/>
    </source>
</evidence>
<dbReference type="AlphaFoldDB" id="A0A6A1V4M8"/>
<keyword evidence="3" id="KW-1185">Reference proteome</keyword>
<gene>
    <name evidence="2" type="ORF">CJ030_MR7G007518</name>
</gene>
<reference evidence="2 3" key="1">
    <citation type="journal article" date="2019" name="Plant Biotechnol. J.">
        <title>The red bayberry genome and genetic basis of sex determination.</title>
        <authorList>
            <person name="Jia H.M."/>
            <person name="Jia H.J."/>
            <person name="Cai Q.L."/>
            <person name="Wang Y."/>
            <person name="Zhao H.B."/>
            <person name="Yang W.F."/>
            <person name="Wang G.Y."/>
            <person name="Li Y.H."/>
            <person name="Zhan D.L."/>
            <person name="Shen Y.T."/>
            <person name="Niu Q.F."/>
            <person name="Chang L."/>
            <person name="Qiu J."/>
            <person name="Zhao L."/>
            <person name="Xie H.B."/>
            <person name="Fu W.Y."/>
            <person name="Jin J."/>
            <person name="Li X.W."/>
            <person name="Jiao Y."/>
            <person name="Zhou C.C."/>
            <person name="Tu T."/>
            <person name="Chai C.Y."/>
            <person name="Gao J.L."/>
            <person name="Fan L.J."/>
            <person name="van de Weg E."/>
            <person name="Wang J.Y."/>
            <person name="Gao Z.S."/>
        </authorList>
    </citation>
    <scope>NUCLEOTIDE SEQUENCE [LARGE SCALE GENOMIC DNA]</scope>
    <source>
        <tissue evidence="2">Leaves</tissue>
    </source>
</reference>
<dbReference type="Proteomes" id="UP000516437">
    <property type="component" value="Chromosome 7"/>
</dbReference>
<name>A0A6A1V4M8_9ROSI</name>
<sequence>MDAENWQNLMHESLPGGLHNLMYLEYLEIVERPLLLSFPEPGLPTKLRSIRISNCRSLKSLPNRIYSLTSLEKLCIDGCPSLTSFPEEGLPANLLSLSILDSENLKPSYEWGLHRLTSLLDLSFGGCQGLISFPEKWLLPTLHLERLPNLESLSEGLKCLTALDNLEIWECEMNSYVSCLQNSVLLSSMHADLGVRGDVRGERRGVMGSCARGEDR</sequence>